<dbReference type="PIRSF" id="PIRSF008546">
    <property type="entry name" value="UCP008546"/>
    <property type="match status" value="1"/>
</dbReference>
<dbReference type="SUPFAM" id="SSF140736">
    <property type="entry name" value="Rv1873-like"/>
    <property type="match status" value="1"/>
</dbReference>
<keyword evidence="2" id="KW-1185">Reference proteome</keyword>
<evidence type="ECO:0008006" key="3">
    <source>
        <dbReference type="Google" id="ProtNLM"/>
    </source>
</evidence>
<dbReference type="InterPro" id="IPR014937">
    <property type="entry name" value="DUF1810"/>
</dbReference>
<sequence>MSDIPLSNAAADPHDLARFVSAQVGDYERAVSEIRSGRKRSHWMWYIFPQYDGLGFSDMSRRYAIKSVAEAEAYLRHPVLGPRLVACVKAALQIEGRSALEIFGSPDDLKLKSCATLFAQVTPPGSVFDQLLAKYFQGTRDDKTLRLLRTTAP</sequence>
<evidence type="ECO:0000313" key="2">
    <source>
        <dbReference type="Proteomes" id="UP000503447"/>
    </source>
</evidence>
<name>A0A6M5Z497_9BACT</name>
<dbReference type="KEGG" id="ftj:FTUN_7957"/>
<gene>
    <name evidence="1" type="ORF">FTUN_7957</name>
</gene>
<evidence type="ECO:0000313" key="1">
    <source>
        <dbReference type="EMBL" id="QJX00331.1"/>
    </source>
</evidence>
<dbReference type="Pfam" id="PF08837">
    <property type="entry name" value="DUF1810"/>
    <property type="match status" value="1"/>
</dbReference>
<dbReference type="InterPro" id="IPR036287">
    <property type="entry name" value="Rv1873-like_sf"/>
</dbReference>
<dbReference type="Gene3D" id="1.25.40.380">
    <property type="entry name" value="Protein of unknown function DUF1810"/>
    <property type="match status" value="1"/>
</dbReference>
<organism evidence="1 2">
    <name type="scientific">Frigoriglobus tundricola</name>
    <dbReference type="NCBI Taxonomy" id="2774151"/>
    <lineage>
        <taxon>Bacteria</taxon>
        <taxon>Pseudomonadati</taxon>
        <taxon>Planctomycetota</taxon>
        <taxon>Planctomycetia</taxon>
        <taxon>Gemmatales</taxon>
        <taxon>Gemmataceae</taxon>
        <taxon>Frigoriglobus</taxon>
    </lineage>
</organism>
<accession>A0A6M5Z497</accession>
<dbReference type="AlphaFoldDB" id="A0A6M5Z497"/>
<dbReference type="RefSeq" id="WP_227254604.1">
    <property type="nucleotide sequence ID" value="NZ_CP053452.2"/>
</dbReference>
<dbReference type="Proteomes" id="UP000503447">
    <property type="component" value="Chromosome"/>
</dbReference>
<protein>
    <recommendedName>
        <fullName evidence="3">Calpastatin</fullName>
    </recommendedName>
</protein>
<reference evidence="2" key="1">
    <citation type="submission" date="2020-05" db="EMBL/GenBank/DDBJ databases">
        <title>Frigoriglobus tundricola gen. nov., sp. nov., a psychrotolerant cellulolytic planctomycete of the family Gemmataceae with two divergent copies of 16S rRNA gene.</title>
        <authorList>
            <person name="Kulichevskaya I.S."/>
            <person name="Ivanova A.A."/>
            <person name="Naumoff D.G."/>
            <person name="Beletsky A.V."/>
            <person name="Rijpstra W.I.C."/>
            <person name="Sinninghe Damste J.S."/>
            <person name="Mardanov A.V."/>
            <person name="Ravin N.V."/>
            <person name="Dedysh S.N."/>
        </authorList>
    </citation>
    <scope>NUCLEOTIDE SEQUENCE [LARGE SCALE GENOMIC DNA]</scope>
    <source>
        <strain evidence="2">PL17</strain>
    </source>
</reference>
<proteinExistence type="predicted"/>
<dbReference type="EMBL" id="CP053452">
    <property type="protein sequence ID" value="QJX00331.1"/>
    <property type="molecule type" value="Genomic_DNA"/>
</dbReference>